<keyword evidence="10" id="KW-0406">Ion transport</keyword>
<dbReference type="InterPro" id="IPR017938">
    <property type="entry name" value="Riboflavin_synthase-like_b-brl"/>
</dbReference>
<feature type="transmembrane region" description="Helical" evidence="15">
    <location>
        <begin position="278"/>
        <end position="298"/>
    </location>
</feature>
<evidence type="ECO:0000256" key="9">
    <source>
        <dbReference type="ARBA" id="ARBA00023002"/>
    </source>
</evidence>
<dbReference type="InterPro" id="IPR013121">
    <property type="entry name" value="Fe_red_NAD-bd_6"/>
</dbReference>
<comment type="similarity">
    <text evidence="2">Belongs to the ferric reductase (FRE) family.</text>
</comment>
<evidence type="ECO:0000256" key="12">
    <source>
        <dbReference type="ARBA" id="ARBA00023180"/>
    </source>
</evidence>
<reference evidence="18" key="1">
    <citation type="journal article" date="2014" name="Proc. Natl. Acad. Sci. U.S.A.">
        <title>Extensive sampling of basidiomycete genomes demonstrates inadequacy of the white-rot/brown-rot paradigm for wood decay fungi.</title>
        <authorList>
            <person name="Riley R."/>
            <person name="Salamov A.A."/>
            <person name="Brown D.W."/>
            <person name="Nagy L.G."/>
            <person name="Floudas D."/>
            <person name="Held B.W."/>
            <person name="Levasseur A."/>
            <person name="Lombard V."/>
            <person name="Morin E."/>
            <person name="Otillar R."/>
            <person name="Lindquist E.A."/>
            <person name="Sun H."/>
            <person name="LaButti K.M."/>
            <person name="Schmutz J."/>
            <person name="Jabbour D."/>
            <person name="Luo H."/>
            <person name="Baker S.E."/>
            <person name="Pisabarro A.G."/>
            <person name="Walton J.D."/>
            <person name="Blanchette R.A."/>
            <person name="Henrissat B."/>
            <person name="Martin F."/>
            <person name="Cullen D."/>
            <person name="Hibbett D.S."/>
            <person name="Grigoriev I.V."/>
        </authorList>
    </citation>
    <scope>NUCLEOTIDE SEQUENCE [LARGE SCALE GENOMIC DNA]</scope>
    <source>
        <strain evidence="18">CBS 339.88</strain>
    </source>
</reference>
<keyword evidence="18" id="KW-1185">Reference proteome</keyword>
<dbReference type="InterPro" id="IPR017927">
    <property type="entry name" value="FAD-bd_FR_type"/>
</dbReference>
<evidence type="ECO:0000256" key="15">
    <source>
        <dbReference type="SAM" id="Phobius"/>
    </source>
</evidence>
<dbReference type="EMBL" id="KL142398">
    <property type="protein sequence ID" value="KDR70244.1"/>
    <property type="molecule type" value="Genomic_DNA"/>
</dbReference>
<dbReference type="SFLD" id="SFLDG01168">
    <property type="entry name" value="Ferric_reductase_subgroup_(FRE"/>
    <property type="match status" value="1"/>
</dbReference>
<dbReference type="SUPFAM" id="SSF52343">
    <property type="entry name" value="Ferredoxin reductase-like, C-terminal NADP-linked domain"/>
    <property type="match status" value="1"/>
</dbReference>
<evidence type="ECO:0000256" key="7">
    <source>
        <dbReference type="ARBA" id="ARBA00022982"/>
    </source>
</evidence>
<dbReference type="Pfam" id="PF08022">
    <property type="entry name" value="FAD_binding_8"/>
    <property type="match status" value="1"/>
</dbReference>
<feature type="transmembrane region" description="Helical" evidence="15">
    <location>
        <begin position="218"/>
        <end position="236"/>
    </location>
</feature>
<organism evidence="17 18">
    <name type="scientific">Galerina marginata (strain CBS 339.88)</name>
    <dbReference type="NCBI Taxonomy" id="685588"/>
    <lineage>
        <taxon>Eukaryota</taxon>
        <taxon>Fungi</taxon>
        <taxon>Dikarya</taxon>
        <taxon>Basidiomycota</taxon>
        <taxon>Agaricomycotina</taxon>
        <taxon>Agaricomycetes</taxon>
        <taxon>Agaricomycetidae</taxon>
        <taxon>Agaricales</taxon>
        <taxon>Agaricineae</taxon>
        <taxon>Strophariaceae</taxon>
        <taxon>Galerina</taxon>
    </lineage>
</organism>
<dbReference type="PANTHER" id="PTHR32361">
    <property type="entry name" value="FERRIC/CUPRIC REDUCTASE TRANSMEMBRANE COMPONENT"/>
    <property type="match status" value="1"/>
</dbReference>
<evidence type="ECO:0000256" key="14">
    <source>
        <dbReference type="SAM" id="MobiDB-lite"/>
    </source>
</evidence>
<dbReference type="OrthoDB" id="17725at2759"/>
<evidence type="ECO:0000259" key="16">
    <source>
        <dbReference type="PROSITE" id="PS51384"/>
    </source>
</evidence>
<dbReference type="CDD" id="cd06186">
    <property type="entry name" value="NOX_Duox_like_FAD_NADP"/>
    <property type="match status" value="1"/>
</dbReference>
<evidence type="ECO:0000313" key="17">
    <source>
        <dbReference type="EMBL" id="KDR70244.1"/>
    </source>
</evidence>
<sequence length="699" mass="76481">MATLATAASNSTVSALQMVNDAALVYHIDLLLVAFMAVFVLVRLPRAFALLGSSSDWLNGHFLRHAPYRPSRRLVQAVQNAYPPPLSKEDSSQGTDDTHILYPHNRQIQRLTEKGAPAVMNFPPHITSCVKPLRPLLKPLRARISPGFSVAQGFVLGIYFYTLFYAGLYRSNLFTDLTRTGWIALAQLPFAFAFAQKNNVLGSFLGYGYEKLNFLHRFIGRIIVLASNIHSLHFFYKWTLEGSFQQNIKTNSAIMGMIALVCIDMIFLFSVQYVRNKAYNLFLTTHIIGFIAVLPAVYQHKPNLLPYPLACLCFYLFDHVARLIKSRFTKAYIRPLPELDLTRVEIPSLNAGWRAGQHIRLRVCSFGMGWGGWAEVHPFTIASVSRGPEGMVLMCKRAGGWTRKLYEMAKMGGYTEGGVGREVRVVVEGPYGGPGHTIYASFSAAVFVAGGSGITYALSVIQDLVQKDLRGESRVKVIELVWSVTDPACLAPLLPTFTALIQQSVFTPVRISVFYTRAPTGKQPAFFAATDASPFAASPPAPPSPTADDGHENGNGGFVRPRPPPSKRPSSPYQSPRAAPQPPSANPRTSVALALQQQPKAPVSHFPPGLTLAPGRPRLAKFLESALQRAVTLSHSPPHMYSSDYLANPKDDGRLSGMVVGVCGPVALSDDVVAAVGGLDPVRRDQVGGVEVCEEVFGW</sequence>
<keyword evidence="9" id="KW-0560">Oxidoreductase</keyword>
<dbReference type="GO" id="GO:0015677">
    <property type="term" value="P:copper ion import"/>
    <property type="evidence" value="ECO:0007669"/>
    <property type="project" value="TreeGrafter"/>
</dbReference>
<feature type="transmembrane region" description="Helical" evidence="15">
    <location>
        <begin position="248"/>
        <end position="271"/>
    </location>
</feature>
<gene>
    <name evidence="17" type="ORF">GALMADRAFT_214680</name>
</gene>
<evidence type="ECO:0000313" key="18">
    <source>
        <dbReference type="Proteomes" id="UP000027222"/>
    </source>
</evidence>
<dbReference type="InterPro" id="IPR013130">
    <property type="entry name" value="Fe3_Rdtase_TM_dom"/>
</dbReference>
<accession>A0A067SRB2</accession>
<evidence type="ECO:0000256" key="13">
    <source>
        <dbReference type="ARBA" id="ARBA00048483"/>
    </source>
</evidence>
<dbReference type="GO" id="GO:0006879">
    <property type="term" value="P:intracellular iron ion homeostasis"/>
    <property type="evidence" value="ECO:0007669"/>
    <property type="project" value="TreeGrafter"/>
</dbReference>
<keyword evidence="6 15" id="KW-0812">Transmembrane</keyword>
<evidence type="ECO:0000256" key="6">
    <source>
        <dbReference type="ARBA" id="ARBA00022692"/>
    </source>
</evidence>
<name>A0A067SRB2_GALM3</name>
<dbReference type="AlphaFoldDB" id="A0A067SRB2"/>
<keyword evidence="12" id="KW-0325">Glycoprotein</keyword>
<feature type="transmembrane region" description="Helical" evidence="15">
    <location>
        <begin position="25"/>
        <end position="44"/>
    </location>
</feature>
<evidence type="ECO:0000256" key="2">
    <source>
        <dbReference type="ARBA" id="ARBA00006278"/>
    </source>
</evidence>
<dbReference type="Proteomes" id="UP000027222">
    <property type="component" value="Unassembled WGS sequence"/>
</dbReference>
<dbReference type="EC" id="1.16.1.9" evidence="3"/>
<dbReference type="Pfam" id="PF08030">
    <property type="entry name" value="NAD_binding_6"/>
    <property type="match status" value="1"/>
</dbReference>
<evidence type="ECO:0000256" key="1">
    <source>
        <dbReference type="ARBA" id="ARBA00004651"/>
    </source>
</evidence>
<dbReference type="InterPro" id="IPR013112">
    <property type="entry name" value="FAD-bd_8"/>
</dbReference>
<dbReference type="SUPFAM" id="SSF63380">
    <property type="entry name" value="Riboflavin synthase domain-like"/>
    <property type="match status" value="1"/>
</dbReference>
<dbReference type="InterPro" id="IPR051410">
    <property type="entry name" value="Ferric/Cupric_Reductase"/>
</dbReference>
<comment type="subcellular location">
    <subcellularLocation>
        <location evidence="1">Cell membrane</location>
        <topology evidence="1">Multi-pass membrane protein</topology>
    </subcellularLocation>
</comment>
<comment type="catalytic activity">
    <reaction evidence="13">
        <text>2 a Fe(II)-siderophore + NADP(+) + H(+) = 2 a Fe(III)-siderophore + NADPH</text>
        <dbReference type="Rhea" id="RHEA:28795"/>
        <dbReference type="Rhea" id="RHEA-COMP:11342"/>
        <dbReference type="Rhea" id="RHEA-COMP:11344"/>
        <dbReference type="ChEBI" id="CHEBI:15378"/>
        <dbReference type="ChEBI" id="CHEBI:29033"/>
        <dbReference type="ChEBI" id="CHEBI:29034"/>
        <dbReference type="ChEBI" id="CHEBI:57783"/>
        <dbReference type="ChEBI" id="CHEBI:58349"/>
        <dbReference type="EC" id="1.16.1.9"/>
    </reaction>
</comment>
<feature type="transmembrane region" description="Helical" evidence="15">
    <location>
        <begin position="148"/>
        <end position="168"/>
    </location>
</feature>
<keyword evidence="11 15" id="KW-0472">Membrane</keyword>
<dbReference type="InterPro" id="IPR039261">
    <property type="entry name" value="FNR_nucleotide-bd"/>
</dbReference>
<dbReference type="PROSITE" id="PS51384">
    <property type="entry name" value="FAD_FR"/>
    <property type="match status" value="1"/>
</dbReference>
<dbReference type="GO" id="GO:0006826">
    <property type="term" value="P:iron ion transport"/>
    <property type="evidence" value="ECO:0007669"/>
    <property type="project" value="TreeGrafter"/>
</dbReference>
<evidence type="ECO:0000256" key="5">
    <source>
        <dbReference type="ARBA" id="ARBA00022475"/>
    </source>
</evidence>
<keyword evidence="5" id="KW-1003">Cell membrane</keyword>
<feature type="compositionally biased region" description="Low complexity" evidence="14">
    <location>
        <begin position="568"/>
        <end position="578"/>
    </location>
</feature>
<evidence type="ECO:0000256" key="10">
    <source>
        <dbReference type="ARBA" id="ARBA00023065"/>
    </source>
</evidence>
<feature type="region of interest" description="Disordered" evidence="14">
    <location>
        <begin position="533"/>
        <end position="610"/>
    </location>
</feature>
<keyword evidence="7" id="KW-0249">Electron transport</keyword>
<dbReference type="GO" id="GO:0005886">
    <property type="term" value="C:plasma membrane"/>
    <property type="evidence" value="ECO:0007669"/>
    <property type="project" value="UniProtKB-SubCell"/>
</dbReference>
<dbReference type="Pfam" id="PF01794">
    <property type="entry name" value="Ferric_reduct"/>
    <property type="match status" value="1"/>
</dbReference>
<evidence type="ECO:0000256" key="3">
    <source>
        <dbReference type="ARBA" id="ARBA00012668"/>
    </source>
</evidence>
<dbReference type="STRING" id="685588.A0A067SRB2"/>
<dbReference type="SFLD" id="SFLDS00052">
    <property type="entry name" value="Ferric_Reductase_Domain"/>
    <property type="match status" value="1"/>
</dbReference>
<dbReference type="PANTHER" id="PTHR32361:SF9">
    <property type="entry name" value="FERRIC REDUCTASE TRANSMEMBRANE COMPONENT 3-RELATED"/>
    <property type="match status" value="1"/>
</dbReference>
<evidence type="ECO:0000256" key="8">
    <source>
        <dbReference type="ARBA" id="ARBA00022989"/>
    </source>
</evidence>
<keyword evidence="4" id="KW-0813">Transport</keyword>
<dbReference type="GO" id="GO:0052851">
    <property type="term" value="F:ferric-chelate reductase (NADPH) activity"/>
    <property type="evidence" value="ECO:0007669"/>
    <property type="project" value="UniProtKB-EC"/>
</dbReference>
<keyword evidence="8 15" id="KW-1133">Transmembrane helix</keyword>
<feature type="transmembrane region" description="Helical" evidence="15">
    <location>
        <begin position="180"/>
        <end position="197"/>
    </location>
</feature>
<evidence type="ECO:0000256" key="4">
    <source>
        <dbReference type="ARBA" id="ARBA00022448"/>
    </source>
</evidence>
<feature type="domain" description="FAD-binding FR-type" evidence="16">
    <location>
        <begin position="316"/>
        <end position="437"/>
    </location>
</feature>
<proteinExistence type="inferred from homology"/>
<evidence type="ECO:0000256" key="11">
    <source>
        <dbReference type="ARBA" id="ARBA00023136"/>
    </source>
</evidence>
<dbReference type="HOGENOM" id="CLU_017408_1_0_1"/>
<protein>
    <recommendedName>
        <fullName evidence="3">ferric-chelate reductase (NADPH)</fullName>
        <ecNumber evidence="3">1.16.1.9</ecNumber>
    </recommendedName>
</protein>
<dbReference type="Gene3D" id="3.40.50.80">
    <property type="entry name" value="Nucleotide-binding domain of ferredoxin-NADP reductase (FNR) module"/>
    <property type="match status" value="1"/>
</dbReference>